<evidence type="ECO:0000256" key="1">
    <source>
        <dbReference type="SAM" id="MobiDB-lite"/>
    </source>
</evidence>
<keyword evidence="3" id="KW-1185">Reference proteome</keyword>
<sequence length="304" mass="34098">MGVRLIVEVLDYAPDSLTPRERYVLVALAENARDTTRTCWPGFEDDETFVRRCRVNSRSQRYTVLKALIAKGAVENIRRGQKGVRAGYRIAPLAPAGASFGDIKDDIQGPENQDAESEQDASQHPENQDAENQDADAQGPGFAHSGSRFSNVRVPKTGTPSPQSPQSPHTYDPPPPDSDDGTLFATEPEPEPKAKRKTRVPDDFTVTPEMRAWAKEKTPLADVDFETEQFLDHWRSKGELRLDWTATWRTWMRNRQKWNSESAPRLRSVSGGKGANGVVGGTRSEVPDHEFWDNITDEELRNIL</sequence>
<name>A0A7W7RH03_9ACTN</name>
<reference evidence="2 3" key="1">
    <citation type="submission" date="2020-08" db="EMBL/GenBank/DDBJ databases">
        <title>Sequencing the genomes of 1000 actinobacteria strains.</title>
        <authorList>
            <person name="Klenk H.-P."/>
        </authorList>
    </citation>
    <scope>NUCLEOTIDE SEQUENCE [LARGE SCALE GENOMIC DNA]</scope>
    <source>
        <strain evidence="2 3">DSM 102030</strain>
    </source>
</reference>
<feature type="region of interest" description="Disordered" evidence="1">
    <location>
        <begin position="97"/>
        <end position="200"/>
    </location>
</feature>
<dbReference type="RefSeq" id="WP_184578569.1">
    <property type="nucleotide sequence ID" value="NZ_JACHJT010000001.1"/>
</dbReference>
<evidence type="ECO:0000313" key="2">
    <source>
        <dbReference type="EMBL" id="MBB4931810.1"/>
    </source>
</evidence>
<feature type="region of interest" description="Disordered" evidence="1">
    <location>
        <begin position="262"/>
        <end position="290"/>
    </location>
</feature>
<comment type="caution">
    <text evidence="2">The sequence shown here is derived from an EMBL/GenBank/DDBJ whole genome shotgun (WGS) entry which is preliminary data.</text>
</comment>
<gene>
    <name evidence="2" type="ORF">F4561_002630</name>
</gene>
<dbReference type="Proteomes" id="UP000523007">
    <property type="component" value="Unassembled WGS sequence"/>
</dbReference>
<protein>
    <submittedName>
        <fullName evidence="2">Uncharacterized protein</fullName>
    </submittedName>
</protein>
<organism evidence="2 3">
    <name type="scientific">Lipingzhangella halophila</name>
    <dbReference type="NCBI Taxonomy" id="1783352"/>
    <lineage>
        <taxon>Bacteria</taxon>
        <taxon>Bacillati</taxon>
        <taxon>Actinomycetota</taxon>
        <taxon>Actinomycetes</taxon>
        <taxon>Streptosporangiales</taxon>
        <taxon>Nocardiopsidaceae</taxon>
        <taxon>Lipingzhangella</taxon>
    </lineage>
</organism>
<dbReference type="AlphaFoldDB" id="A0A7W7RH03"/>
<accession>A0A7W7RH03</accession>
<proteinExistence type="predicted"/>
<dbReference type="EMBL" id="JACHJT010000001">
    <property type="protein sequence ID" value="MBB4931810.1"/>
    <property type="molecule type" value="Genomic_DNA"/>
</dbReference>
<feature type="compositionally biased region" description="Gly residues" evidence="1">
    <location>
        <begin position="271"/>
        <end position="280"/>
    </location>
</feature>
<evidence type="ECO:0000313" key="3">
    <source>
        <dbReference type="Proteomes" id="UP000523007"/>
    </source>
</evidence>